<dbReference type="GO" id="GO:0051073">
    <property type="term" value="F:adenosylcobinamide-GDP ribazoletransferase activity"/>
    <property type="evidence" value="ECO:0007669"/>
    <property type="project" value="UniProtKB-UniRule"/>
</dbReference>
<dbReference type="UniPathway" id="UPA00148">
    <property type="reaction ID" value="UER00238"/>
</dbReference>
<evidence type="ECO:0000256" key="13">
    <source>
        <dbReference type="ARBA" id="ARBA00023136"/>
    </source>
</evidence>
<comment type="pathway">
    <text evidence="3 19">Cofactor biosynthesis; adenosylcobalamin biosynthesis; adenosylcobalamin from cob(II)yrinate a,c-diamide: step 7/7.</text>
</comment>
<keyword evidence="9 19" id="KW-0808">Transferase</keyword>
<gene>
    <name evidence="19" type="primary">cobS</name>
    <name evidence="20" type="ORF">NAS2_1188</name>
</gene>
<feature type="transmembrane region" description="Helical" evidence="19">
    <location>
        <begin position="134"/>
        <end position="155"/>
    </location>
</feature>
<evidence type="ECO:0000256" key="16">
    <source>
        <dbReference type="ARBA" id="ARBA00032853"/>
    </source>
</evidence>
<evidence type="ECO:0000256" key="11">
    <source>
        <dbReference type="ARBA" id="ARBA00022842"/>
    </source>
</evidence>
<keyword evidence="13 19" id="KW-0472">Membrane</keyword>
<comment type="subcellular location">
    <subcellularLocation>
        <location evidence="2 19">Cell membrane</location>
        <topology evidence="2 19">Multi-pass membrane protein</topology>
    </subcellularLocation>
</comment>
<dbReference type="GO" id="GO:0005886">
    <property type="term" value="C:plasma membrane"/>
    <property type="evidence" value="ECO:0007669"/>
    <property type="project" value="UniProtKB-SubCell"/>
</dbReference>
<evidence type="ECO:0000256" key="7">
    <source>
        <dbReference type="ARBA" id="ARBA00022475"/>
    </source>
</evidence>
<accession>A0A4P2VEZ3</accession>
<keyword evidence="21" id="KW-1185">Reference proteome</keyword>
<sequence>MARDDPLRGIAALLGFLTIIPSRGSQQEAARHFYAVPVVGFVRGVITSISVLALAWFPPYVAAALALALHYAGQGFMHADGFSDFSEALIASKSGADPRAVVHDTHRGSFAIASFSVLSIVLFASSLYALSSRFMLAFVVAEMGEVVAIAAALQFGGREPYDGMASAFKEHMSGGALGFIALLSAVLIFLIGGGMLTILVPVASLIVGGLTAKAADRTLGFTNGDALGFAGEIAFAAALLMVAHA</sequence>
<evidence type="ECO:0000256" key="4">
    <source>
        <dbReference type="ARBA" id="ARBA00010561"/>
    </source>
</evidence>
<evidence type="ECO:0000256" key="6">
    <source>
        <dbReference type="ARBA" id="ARBA00015850"/>
    </source>
</evidence>
<comment type="function">
    <text evidence="14 19">Joins adenosylcobinamide-GDP and alpha-ribazole to generate adenosylcobalamin (Ado-cobalamin). Also synthesizes adenosylcobalamin 5'-phosphate from adenosylcobinamide-GDP and alpha-ribazole 5'-phosphate.</text>
</comment>
<feature type="transmembrane region" description="Helical" evidence="19">
    <location>
        <begin position="176"/>
        <end position="206"/>
    </location>
</feature>
<evidence type="ECO:0000256" key="8">
    <source>
        <dbReference type="ARBA" id="ARBA00022573"/>
    </source>
</evidence>
<comment type="catalytic activity">
    <reaction evidence="17 19">
        <text>alpha-ribazole + adenosylcob(III)inamide-GDP = adenosylcob(III)alamin + GMP + H(+)</text>
        <dbReference type="Rhea" id="RHEA:16049"/>
        <dbReference type="ChEBI" id="CHEBI:10329"/>
        <dbReference type="ChEBI" id="CHEBI:15378"/>
        <dbReference type="ChEBI" id="CHEBI:18408"/>
        <dbReference type="ChEBI" id="CHEBI:58115"/>
        <dbReference type="ChEBI" id="CHEBI:60487"/>
        <dbReference type="EC" id="2.7.8.26"/>
    </reaction>
</comment>
<keyword evidence="12 19" id="KW-1133">Transmembrane helix</keyword>
<evidence type="ECO:0000313" key="20">
    <source>
        <dbReference type="EMBL" id="BBE42577.1"/>
    </source>
</evidence>
<dbReference type="HAMAP" id="MF_00719">
    <property type="entry name" value="CobS"/>
    <property type="match status" value="1"/>
</dbReference>
<dbReference type="Pfam" id="PF02654">
    <property type="entry name" value="CobS"/>
    <property type="match status" value="1"/>
</dbReference>
<evidence type="ECO:0000313" key="21">
    <source>
        <dbReference type="Proteomes" id="UP000509448"/>
    </source>
</evidence>
<feature type="transmembrane region" description="Helical" evidence="19">
    <location>
        <begin position="226"/>
        <end position="243"/>
    </location>
</feature>
<dbReference type="InterPro" id="IPR003805">
    <property type="entry name" value="CobS"/>
</dbReference>
<dbReference type="PANTHER" id="PTHR34148:SF1">
    <property type="entry name" value="ADENOSYLCOBINAMIDE-GDP RIBAZOLETRANSFERASE"/>
    <property type="match status" value="1"/>
</dbReference>
<keyword evidence="10 19" id="KW-0812">Transmembrane</keyword>
<evidence type="ECO:0000256" key="14">
    <source>
        <dbReference type="ARBA" id="ARBA00025228"/>
    </source>
</evidence>
<dbReference type="KEGG" id="ccai:NAS2_1188"/>
<comment type="cofactor">
    <cofactor evidence="1 19">
        <name>Mg(2+)</name>
        <dbReference type="ChEBI" id="CHEBI:18420"/>
    </cofactor>
</comment>
<evidence type="ECO:0000256" key="2">
    <source>
        <dbReference type="ARBA" id="ARBA00004651"/>
    </source>
</evidence>
<evidence type="ECO:0000256" key="5">
    <source>
        <dbReference type="ARBA" id="ARBA00013200"/>
    </source>
</evidence>
<dbReference type="OrthoDB" id="11748at2157"/>
<evidence type="ECO:0000256" key="12">
    <source>
        <dbReference type="ARBA" id="ARBA00022989"/>
    </source>
</evidence>
<reference evidence="20 21" key="1">
    <citation type="journal article" date="2019" name="ISME J.">
        <title>Isolation and characterization of a thermophilic sulfur- and iron-reducing thaumarchaeote from a terrestrial acidic hot spring.</title>
        <authorList>
            <person name="Kato S."/>
            <person name="Itoh T."/>
            <person name="Yuki M."/>
            <person name="Nagamori M."/>
            <person name="Ohnishi M."/>
            <person name="Uematsu K."/>
            <person name="Suzuki K."/>
            <person name="Takashina T."/>
            <person name="Ohkuma M."/>
        </authorList>
    </citation>
    <scope>NUCLEOTIDE SEQUENCE [LARGE SCALE GENOMIC DNA]</scope>
    <source>
        <strain evidence="20 21">NAS-02</strain>
    </source>
</reference>
<dbReference type="EMBL" id="AP018732">
    <property type="protein sequence ID" value="BBE42577.1"/>
    <property type="molecule type" value="Genomic_DNA"/>
</dbReference>
<proteinExistence type="inferred from homology"/>
<evidence type="ECO:0000256" key="10">
    <source>
        <dbReference type="ARBA" id="ARBA00022692"/>
    </source>
</evidence>
<keyword evidence="11 19" id="KW-0460">Magnesium</keyword>
<evidence type="ECO:0000256" key="18">
    <source>
        <dbReference type="ARBA" id="ARBA00049504"/>
    </source>
</evidence>
<protein>
    <recommendedName>
        <fullName evidence="6 19">Adenosylcobinamide-GDP ribazoletransferase</fullName>
        <ecNumber evidence="5 19">2.7.8.26</ecNumber>
    </recommendedName>
    <alternativeName>
        <fullName evidence="16 19">Cobalamin synthase</fullName>
    </alternativeName>
    <alternativeName>
        <fullName evidence="15 19">Cobalamin-5'-phosphate synthase</fullName>
    </alternativeName>
</protein>
<comment type="similarity">
    <text evidence="4 19">Belongs to the CobS family.</text>
</comment>
<dbReference type="AlphaFoldDB" id="A0A4P2VEZ3"/>
<evidence type="ECO:0000256" key="15">
    <source>
        <dbReference type="ARBA" id="ARBA00032605"/>
    </source>
</evidence>
<name>A0A4P2VEZ3_9ARCH</name>
<dbReference type="EC" id="2.7.8.26" evidence="5 19"/>
<keyword evidence="8 19" id="KW-0169">Cobalamin biosynthesis</keyword>
<feature type="transmembrane region" description="Helical" evidence="19">
    <location>
        <begin position="109"/>
        <end position="128"/>
    </location>
</feature>
<comment type="catalytic activity">
    <reaction evidence="18 19">
        <text>alpha-ribazole 5'-phosphate + adenosylcob(III)inamide-GDP = adenosylcob(III)alamin 5'-phosphate + GMP + H(+)</text>
        <dbReference type="Rhea" id="RHEA:23560"/>
        <dbReference type="ChEBI" id="CHEBI:15378"/>
        <dbReference type="ChEBI" id="CHEBI:57918"/>
        <dbReference type="ChEBI" id="CHEBI:58115"/>
        <dbReference type="ChEBI" id="CHEBI:60487"/>
        <dbReference type="ChEBI" id="CHEBI:60493"/>
        <dbReference type="EC" id="2.7.8.26"/>
    </reaction>
</comment>
<evidence type="ECO:0000256" key="19">
    <source>
        <dbReference type="HAMAP-Rule" id="MF_00719"/>
    </source>
</evidence>
<evidence type="ECO:0000256" key="3">
    <source>
        <dbReference type="ARBA" id="ARBA00004663"/>
    </source>
</evidence>
<keyword evidence="7 19" id="KW-1003">Cell membrane</keyword>
<organism evidence="20 21">
    <name type="scientific">Conexivisphaera calida</name>
    <dbReference type="NCBI Taxonomy" id="1874277"/>
    <lineage>
        <taxon>Archaea</taxon>
        <taxon>Nitrososphaerota</taxon>
        <taxon>Conexivisphaeria</taxon>
        <taxon>Conexivisphaerales</taxon>
        <taxon>Conexivisphaeraceae</taxon>
        <taxon>Conexivisphaera</taxon>
    </lineage>
</organism>
<dbReference type="GO" id="GO:0008818">
    <property type="term" value="F:cobalamin 5'-phosphate synthase activity"/>
    <property type="evidence" value="ECO:0007669"/>
    <property type="project" value="UniProtKB-UniRule"/>
</dbReference>
<dbReference type="GeneID" id="55584998"/>
<evidence type="ECO:0000256" key="1">
    <source>
        <dbReference type="ARBA" id="ARBA00001946"/>
    </source>
</evidence>
<evidence type="ECO:0000256" key="9">
    <source>
        <dbReference type="ARBA" id="ARBA00022679"/>
    </source>
</evidence>
<evidence type="ECO:0000256" key="17">
    <source>
        <dbReference type="ARBA" id="ARBA00048623"/>
    </source>
</evidence>
<dbReference type="Proteomes" id="UP000509448">
    <property type="component" value="Chromosome"/>
</dbReference>
<dbReference type="GO" id="GO:0009236">
    <property type="term" value="P:cobalamin biosynthetic process"/>
    <property type="evidence" value="ECO:0007669"/>
    <property type="project" value="UniProtKB-UniRule"/>
</dbReference>
<dbReference type="PANTHER" id="PTHR34148">
    <property type="entry name" value="ADENOSYLCOBINAMIDE-GDP RIBAZOLETRANSFERASE"/>
    <property type="match status" value="1"/>
</dbReference>
<dbReference type="RefSeq" id="WP_174448795.1">
    <property type="nucleotide sequence ID" value="NZ_AP018732.1"/>
</dbReference>